<keyword evidence="1" id="KW-0812">Transmembrane</keyword>
<keyword evidence="1" id="KW-1133">Transmembrane helix</keyword>
<dbReference type="STRING" id="1227497.C491_12800"/>
<reference evidence="2 3" key="1">
    <citation type="journal article" date="2014" name="PLoS Genet.">
        <title>Phylogenetically driven sequencing of extremely halophilic archaea reveals strategies for static and dynamic osmo-response.</title>
        <authorList>
            <person name="Becker E.A."/>
            <person name="Seitzer P.M."/>
            <person name="Tritt A."/>
            <person name="Larsen D."/>
            <person name="Krusor M."/>
            <person name="Yao A.I."/>
            <person name="Wu D."/>
            <person name="Madern D."/>
            <person name="Eisen J.A."/>
            <person name="Darling A.E."/>
            <person name="Facciotti M.T."/>
        </authorList>
    </citation>
    <scope>NUCLEOTIDE SEQUENCE [LARGE SCALE GENOMIC DNA]</scope>
    <source>
        <strain evidence="2 3">DSM 10524</strain>
    </source>
</reference>
<proteinExistence type="predicted"/>
<dbReference type="EMBL" id="AOIB01000026">
    <property type="protein sequence ID" value="ELY56883.1"/>
    <property type="molecule type" value="Genomic_DNA"/>
</dbReference>
<accession>L9X8C0</accession>
<dbReference type="PATRIC" id="fig|1227497.3.peg.2644"/>
<sequence length="81" mass="9024">MASRRRPSFRELFRTEPVTSALLSVCPLVLAAGQLANGYLNDLPPTITLSFAVVMVAFAVVATDHHAARFRRRRLEADLDR</sequence>
<keyword evidence="1" id="KW-0472">Membrane</keyword>
<dbReference type="AlphaFoldDB" id="L9X8C0"/>
<protein>
    <submittedName>
        <fullName evidence="2">Uncharacterized protein</fullName>
    </submittedName>
</protein>
<name>L9X8C0_9EURY</name>
<organism evidence="2 3">
    <name type="scientific">Natronococcus amylolyticus DSM 10524</name>
    <dbReference type="NCBI Taxonomy" id="1227497"/>
    <lineage>
        <taxon>Archaea</taxon>
        <taxon>Methanobacteriati</taxon>
        <taxon>Methanobacteriota</taxon>
        <taxon>Stenosarchaea group</taxon>
        <taxon>Halobacteria</taxon>
        <taxon>Halobacteriales</taxon>
        <taxon>Natrialbaceae</taxon>
        <taxon>Natronococcus</taxon>
    </lineage>
</organism>
<evidence type="ECO:0000256" key="1">
    <source>
        <dbReference type="SAM" id="Phobius"/>
    </source>
</evidence>
<keyword evidence="3" id="KW-1185">Reference proteome</keyword>
<dbReference type="OrthoDB" id="260602at2157"/>
<feature type="transmembrane region" description="Helical" evidence="1">
    <location>
        <begin position="47"/>
        <end position="64"/>
    </location>
</feature>
<comment type="caution">
    <text evidence="2">The sequence shown here is derived from an EMBL/GenBank/DDBJ whole genome shotgun (WGS) entry which is preliminary data.</text>
</comment>
<dbReference type="Proteomes" id="UP000011688">
    <property type="component" value="Unassembled WGS sequence"/>
</dbReference>
<gene>
    <name evidence="2" type="ORF">C491_12800</name>
</gene>
<dbReference type="RefSeq" id="WP_005556814.1">
    <property type="nucleotide sequence ID" value="NZ_AOIB01000026.1"/>
</dbReference>
<evidence type="ECO:0000313" key="2">
    <source>
        <dbReference type="EMBL" id="ELY56883.1"/>
    </source>
</evidence>
<evidence type="ECO:0000313" key="3">
    <source>
        <dbReference type="Proteomes" id="UP000011688"/>
    </source>
</evidence>
<dbReference type="eggNOG" id="arCOG10769">
    <property type="taxonomic scope" value="Archaea"/>
</dbReference>